<protein>
    <submittedName>
        <fullName evidence="1">Uncharacterized protein</fullName>
    </submittedName>
</protein>
<reference evidence="2" key="2">
    <citation type="submission" date="2010-04" db="EMBL/GenBank/DDBJ databases">
        <title>Genome sequence of Salinibacter ruber M8.</title>
        <authorList>
            <consortium name="Genoscope"/>
        </authorList>
    </citation>
    <scope>NUCLEOTIDE SEQUENCE [LARGE SCALE GENOMIC DNA]</scope>
    <source>
        <strain evidence="2">M8</strain>
    </source>
</reference>
<evidence type="ECO:0000313" key="2">
    <source>
        <dbReference type="Proteomes" id="UP000000933"/>
    </source>
</evidence>
<evidence type="ECO:0000313" key="1">
    <source>
        <dbReference type="EMBL" id="CBH25917.1"/>
    </source>
</evidence>
<proteinExistence type="predicted"/>
<dbReference type="HOGENOM" id="CLU_2773521_0_0_10"/>
<dbReference type="EMBL" id="FP565814">
    <property type="protein sequence ID" value="CBH25917.1"/>
    <property type="molecule type" value="Genomic_DNA"/>
</dbReference>
<gene>
    <name evidence="1" type="ordered locus">SRM_02996</name>
</gene>
<dbReference type="Proteomes" id="UP000000933">
    <property type="component" value="Chromosome"/>
</dbReference>
<organism evidence="1 2">
    <name type="scientific">Salinibacter ruber (strain M8)</name>
    <dbReference type="NCBI Taxonomy" id="761659"/>
    <lineage>
        <taxon>Bacteria</taxon>
        <taxon>Pseudomonadati</taxon>
        <taxon>Rhodothermota</taxon>
        <taxon>Rhodothermia</taxon>
        <taxon>Rhodothermales</taxon>
        <taxon>Salinibacteraceae</taxon>
        <taxon>Salinibacter</taxon>
    </lineage>
</organism>
<reference evidence="1 2" key="1">
    <citation type="journal article" date="2010" name="ISME J.">
        <title>Fine-scale evolution: genomic, phenotypic and ecological differentiation in two coexisting Salinibacter ruber strains.</title>
        <authorList>
            <person name="Pena A."/>
            <person name="Teeling H."/>
            <person name="Huerta-Cepas J."/>
            <person name="Santos F."/>
            <person name="Yarza P."/>
            <person name="Brito-Echeverria J."/>
            <person name="Lucio M."/>
            <person name="Schmitt-Kopplin P."/>
            <person name="Meseguer I."/>
            <person name="Schenowitz C."/>
            <person name="Dossat C."/>
            <person name="Barbe V."/>
            <person name="Dopazo J."/>
            <person name="Rossello-Mora R."/>
            <person name="Schuler M."/>
            <person name="Glockner F.O."/>
            <person name="Amann R."/>
            <person name="Gabaldon T."/>
            <person name="Anton J."/>
        </authorList>
    </citation>
    <scope>NUCLEOTIDE SEQUENCE [LARGE SCALE GENOMIC DNA]</scope>
    <source>
        <strain evidence="1 2">M8</strain>
    </source>
</reference>
<name>D5HD12_SALRM</name>
<accession>D5HD12</accession>
<dbReference type="KEGG" id="srm:SRM_02996"/>
<sequence length="69" mass="7412">MRAKADGRTKCAVPAAAKSRAMRYTEKRCMGADQMNVRAQGQGRALGLEDRTRVAMVRAQSGQGADAPM</sequence>
<dbReference type="AlphaFoldDB" id="D5HD12"/>